<proteinExistence type="predicted"/>
<keyword evidence="1" id="KW-0472">Membrane</keyword>
<accession>A0ABQ0ZSS4</accession>
<reference evidence="2 3" key="1">
    <citation type="submission" date="2020-01" db="EMBL/GenBank/DDBJ databases">
        <title>Draft genome sequence of Aspergillus lentulus IFM 60648.</title>
        <authorList>
            <person name="Takahashi H."/>
            <person name="Yaguchi T."/>
        </authorList>
    </citation>
    <scope>NUCLEOTIDE SEQUENCE [LARGE SCALE GENOMIC DNA]</scope>
    <source>
        <strain evidence="2 3">IFM 60648</strain>
    </source>
</reference>
<keyword evidence="3" id="KW-1185">Reference proteome</keyword>
<feature type="transmembrane region" description="Helical" evidence="1">
    <location>
        <begin position="218"/>
        <end position="234"/>
    </location>
</feature>
<evidence type="ECO:0000313" key="2">
    <source>
        <dbReference type="EMBL" id="GFF63206.1"/>
    </source>
</evidence>
<protein>
    <submittedName>
        <fullName evidence="2">Uncharacterized protein</fullName>
    </submittedName>
</protein>
<dbReference type="Proteomes" id="UP000465220">
    <property type="component" value="Unassembled WGS sequence"/>
</dbReference>
<feature type="transmembrane region" description="Helical" evidence="1">
    <location>
        <begin position="342"/>
        <end position="370"/>
    </location>
</feature>
<organism evidence="2 3">
    <name type="scientific">Aspergillus lentulus</name>
    <dbReference type="NCBI Taxonomy" id="293939"/>
    <lineage>
        <taxon>Eukaryota</taxon>
        <taxon>Fungi</taxon>
        <taxon>Dikarya</taxon>
        <taxon>Ascomycota</taxon>
        <taxon>Pezizomycotina</taxon>
        <taxon>Eurotiomycetes</taxon>
        <taxon>Eurotiomycetidae</taxon>
        <taxon>Eurotiales</taxon>
        <taxon>Aspergillaceae</taxon>
        <taxon>Aspergillus</taxon>
        <taxon>Aspergillus subgen. Fumigati</taxon>
    </lineage>
</organism>
<gene>
    <name evidence="2" type="ORF">IFM60648_00851</name>
</gene>
<feature type="transmembrane region" description="Helical" evidence="1">
    <location>
        <begin position="294"/>
        <end position="322"/>
    </location>
</feature>
<comment type="caution">
    <text evidence="2">The sequence shown here is derived from an EMBL/GenBank/DDBJ whole genome shotgun (WGS) entry which is preliminary data.</text>
</comment>
<feature type="transmembrane region" description="Helical" evidence="1">
    <location>
        <begin position="254"/>
        <end position="273"/>
    </location>
</feature>
<name>A0ABQ0ZSS4_ASPLE</name>
<sequence length="584" mass="64500">MGVEPSRCCLHVAVHPRNHLHIFVSYHPIYLDSLLVRSHCDIKAGGVLLVISCRNLQGADLKAINCSGGSESRVVDIRAELSRPVKDFHLSGDTNSRGIGFSSDPDPAGEGFNLGQTASKADDFAHIHVLHSNLEHLALGLADEHTTLGHGAVDVDLGCQSEVELRATEITEKFRQLNPVNFAVKQPFALLGLRLAFVVHADFDIMARKFHFARHREFALAVAEVLVNISFFFIELHCVGSGNIGDFCVCPGLFLLISVFFIFIAFPLPRVLFRRPSTNLDIQRRLRHCNILPLDLEVLNITGLLGLLFGIIALIHVFPFIGSGDVLLHPFILDFTFLHGDNFTALFIVLLITLVLFHFVVTTFVIRLALHLLNLNRRDLDANRLERQKIPDVQIPIQIRPDNQFHARQHVSDGLQVPTRNLDITLEPQTPGIKEVILLLRIDSVEPTPSSSKGILPNLTFSRVAPSPCRDFLKVHRVSCHTANELERTRLGMLEEESWLAGVQGRHKQGAAGGGSVLNQGATDNEGVCASLLDGSRAGGWVIWANFDTGAGGQVVKFAYEGVERVEVFERALALEVRELLLDG</sequence>
<dbReference type="EMBL" id="BLKI01000003">
    <property type="protein sequence ID" value="GFF63206.1"/>
    <property type="molecule type" value="Genomic_DNA"/>
</dbReference>
<keyword evidence="1" id="KW-1133">Transmembrane helix</keyword>
<keyword evidence="1" id="KW-0812">Transmembrane</keyword>
<evidence type="ECO:0000256" key="1">
    <source>
        <dbReference type="SAM" id="Phobius"/>
    </source>
</evidence>
<evidence type="ECO:0000313" key="3">
    <source>
        <dbReference type="Proteomes" id="UP000465220"/>
    </source>
</evidence>